<feature type="region of interest" description="Disordered" evidence="1">
    <location>
        <begin position="1"/>
        <end position="27"/>
    </location>
</feature>
<organism evidence="2 3">
    <name type="scientific">Candidatus Scalindua japonica</name>
    <dbReference type="NCBI Taxonomy" id="1284222"/>
    <lineage>
        <taxon>Bacteria</taxon>
        <taxon>Pseudomonadati</taxon>
        <taxon>Planctomycetota</taxon>
        <taxon>Candidatus Brocadiia</taxon>
        <taxon>Candidatus Brocadiales</taxon>
        <taxon>Candidatus Scalinduaceae</taxon>
        <taxon>Candidatus Scalindua</taxon>
    </lineage>
</organism>
<dbReference type="PANTHER" id="PTHR42895">
    <property type="entry name" value="IRON-SULFUR CLUSTER-BINDING PROTEIN-RELATED"/>
    <property type="match status" value="1"/>
</dbReference>
<evidence type="ECO:0008006" key="4">
    <source>
        <dbReference type="Google" id="ProtNLM"/>
    </source>
</evidence>
<reference evidence="3" key="1">
    <citation type="journal article" date="2017" name="Environ. Microbiol. Rep.">
        <title>Genetic Diversity of Marine Anaerobic Ammonium-Oxidizing Bacteria as Revealed by Genomic and Proteomic Analyses of 'Candidatus Scalindua japonica'.</title>
        <authorList>
            <person name="Oshiki M."/>
            <person name="Mizuto K."/>
            <person name="Kimura Z."/>
            <person name="Kindaichi T."/>
            <person name="Satoh H."/>
            <person name="Okabe S."/>
        </authorList>
    </citation>
    <scope>NUCLEOTIDE SEQUENCE [LARGE SCALE GENOMIC DNA]</scope>
    <source>
        <strain evidence="3">husup-a2</strain>
    </source>
</reference>
<dbReference type="AlphaFoldDB" id="A0A286U123"/>
<dbReference type="EMBL" id="BAOS01000027">
    <property type="protein sequence ID" value="GAX61771.1"/>
    <property type="molecule type" value="Genomic_DNA"/>
</dbReference>
<sequence length="154" mass="16837">MSDCCPGSKTMDFSDSAQGEDETGARQSQLKQWPIQLHLVSPQAPYFQERDILLAADCVPFTLADFHKDHLKGKSLAIACPKLDSDQEIYVDKIASLIDDSKINTLTVMIMQVPCCGGLSQIAKSGAEKATRKIPVKQVVVSVEGGQILSEEWL</sequence>
<dbReference type="RefSeq" id="WP_096895137.1">
    <property type="nucleotide sequence ID" value="NZ_BAOS01000027.1"/>
</dbReference>
<evidence type="ECO:0000313" key="3">
    <source>
        <dbReference type="Proteomes" id="UP000218542"/>
    </source>
</evidence>
<evidence type="ECO:0000256" key="1">
    <source>
        <dbReference type="SAM" id="MobiDB-lite"/>
    </source>
</evidence>
<accession>A0A286U123</accession>
<dbReference type="PANTHER" id="PTHR42895:SF1">
    <property type="entry name" value="IRON-SULFUR CLUSTER PROTEIN"/>
    <property type="match status" value="1"/>
</dbReference>
<dbReference type="Proteomes" id="UP000218542">
    <property type="component" value="Unassembled WGS sequence"/>
</dbReference>
<comment type="caution">
    <text evidence="2">The sequence shown here is derived from an EMBL/GenBank/DDBJ whole genome shotgun (WGS) entry which is preliminary data.</text>
</comment>
<evidence type="ECO:0000313" key="2">
    <source>
        <dbReference type="EMBL" id="GAX61771.1"/>
    </source>
</evidence>
<name>A0A286U123_9BACT</name>
<dbReference type="OrthoDB" id="9795268at2"/>
<dbReference type="InterPro" id="IPR052911">
    <property type="entry name" value="Corrinoid_activation_enz"/>
</dbReference>
<protein>
    <recommendedName>
        <fullName evidence="4">4Fe-4S ferredoxin</fullName>
    </recommendedName>
</protein>
<gene>
    <name evidence="2" type="ORF">SCALIN_C27_0169</name>
</gene>
<proteinExistence type="predicted"/>
<keyword evidence="3" id="KW-1185">Reference proteome</keyword>